<comment type="similarity">
    <text evidence="1 7">Belongs to the Lgt family.</text>
</comment>
<dbReference type="GO" id="GO:0005886">
    <property type="term" value="C:plasma membrane"/>
    <property type="evidence" value="ECO:0007669"/>
    <property type="project" value="UniProtKB-SubCell"/>
</dbReference>
<keyword evidence="5 7" id="KW-1133">Transmembrane helix</keyword>
<feature type="transmembrane region" description="Helical" evidence="7">
    <location>
        <begin position="178"/>
        <end position="195"/>
    </location>
</feature>
<evidence type="ECO:0000256" key="1">
    <source>
        <dbReference type="ARBA" id="ARBA00007150"/>
    </source>
</evidence>
<feature type="transmembrane region" description="Helical" evidence="7">
    <location>
        <begin position="22"/>
        <end position="43"/>
    </location>
</feature>
<feature type="transmembrane region" description="Helical" evidence="7">
    <location>
        <begin position="123"/>
        <end position="141"/>
    </location>
</feature>
<keyword evidence="8" id="KW-0449">Lipoprotein</keyword>
<dbReference type="Proteomes" id="UP000253975">
    <property type="component" value="Unassembled WGS sequence"/>
</dbReference>
<feature type="transmembrane region" description="Helical" evidence="7">
    <location>
        <begin position="99"/>
        <end position="116"/>
    </location>
</feature>
<dbReference type="AlphaFoldDB" id="A0A369LJD6"/>
<keyword evidence="4 7" id="KW-0812">Transmembrane</keyword>
<keyword evidence="2 7" id="KW-1003">Cell membrane</keyword>
<comment type="subcellular location">
    <subcellularLocation>
        <location evidence="7">Cell membrane</location>
        <topology evidence="7">Multi-pass membrane protein</topology>
    </subcellularLocation>
</comment>
<proteinExistence type="inferred from homology"/>
<dbReference type="EMBL" id="PPTO01000004">
    <property type="protein sequence ID" value="RDB59741.1"/>
    <property type="molecule type" value="Genomic_DNA"/>
</dbReference>
<feature type="binding site" evidence="7">
    <location>
        <position position="142"/>
    </location>
    <ligand>
        <name>a 1,2-diacyl-sn-glycero-3-phospho-(1'-sn-glycerol)</name>
        <dbReference type="ChEBI" id="CHEBI:64716"/>
    </ligand>
</feature>
<accession>A0A369LJD6</accession>
<dbReference type="Pfam" id="PF01790">
    <property type="entry name" value="LGT"/>
    <property type="match status" value="1"/>
</dbReference>
<evidence type="ECO:0000256" key="3">
    <source>
        <dbReference type="ARBA" id="ARBA00022679"/>
    </source>
</evidence>
<dbReference type="UniPathway" id="UPA00664"/>
<name>A0A369LJD6_9ACTN</name>
<evidence type="ECO:0000256" key="6">
    <source>
        <dbReference type="ARBA" id="ARBA00023136"/>
    </source>
</evidence>
<dbReference type="PROSITE" id="PS01311">
    <property type="entry name" value="LGT"/>
    <property type="match status" value="1"/>
</dbReference>
<evidence type="ECO:0000313" key="9">
    <source>
        <dbReference type="Proteomes" id="UP000253975"/>
    </source>
</evidence>
<feature type="transmembrane region" description="Helical" evidence="7">
    <location>
        <begin position="55"/>
        <end position="79"/>
    </location>
</feature>
<comment type="caution">
    <text evidence="8">The sequence shown here is derived from an EMBL/GenBank/DDBJ whole genome shotgun (WGS) entry which is preliminary data.</text>
</comment>
<keyword evidence="6 7" id="KW-0472">Membrane</keyword>
<dbReference type="RefSeq" id="WP_114615133.1">
    <property type="nucleotide sequence ID" value="NZ_PPTO01000004.1"/>
</dbReference>
<evidence type="ECO:0000256" key="4">
    <source>
        <dbReference type="ARBA" id="ARBA00022692"/>
    </source>
</evidence>
<evidence type="ECO:0000313" key="8">
    <source>
        <dbReference type="EMBL" id="RDB59741.1"/>
    </source>
</evidence>
<dbReference type="GO" id="GO:0008961">
    <property type="term" value="F:phosphatidylglycerol-prolipoprotein diacylglyceryl transferase activity"/>
    <property type="evidence" value="ECO:0007669"/>
    <property type="project" value="UniProtKB-UniRule"/>
</dbReference>
<dbReference type="PANTHER" id="PTHR30589">
    <property type="entry name" value="PROLIPOPROTEIN DIACYLGLYCERYL TRANSFERASE"/>
    <property type="match status" value="1"/>
</dbReference>
<evidence type="ECO:0000256" key="2">
    <source>
        <dbReference type="ARBA" id="ARBA00022475"/>
    </source>
</evidence>
<evidence type="ECO:0000256" key="7">
    <source>
        <dbReference type="HAMAP-Rule" id="MF_01147"/>
    </source>
</evidence>
<gene>
    <name evidence="7" type="primary">lgt</name>
    <name evidence="8" type="ORF">C1881_03395</name>
</gene>
<dbReference type="GO" id="GO:0042158">
    <property type="term" value="P:lipoprotein biosynthetic process"/>
    <property type="evidence" value="ECO:0007669"/>
    <property type="project" value="UniProtKB-UniRule"/>
</dbReference>
<sequence>MTLNDIYHAIDPVALSLGPLQIRWYGLAYVAGFICAFLVIAKLSQRWKIRIDDDAFFTVVFCVIFGVILGGRLGYVLVYGDGYYLQHPEKILAFNEGGMSFHGGLVGVIIGGVIAAKITKIPFLTLADMGVVGVPIGLFFGRCANFINGELWGAPTDMPWGVVFGGAAGTMPRHPSQLYEALLEGVVLFIILFALSRKTPARPRGTFFGTFLLFYGLFRFTIEFIRQPDAQIGYLLGTQWFTMGQALSIPLMVAGVVFLIYAWKTKKPQMGLPDSEISQS</sequence>
<feature type="transmembrane region" description="Helical" evidence="7">
    <location>
        <begin position="207"/>
        <end position="225"/>
    </location>
</feature>
<keyword evidence="3 7" id="KW-0808">Transferase</keyword>
<organism evidence="8 9">
    <name type="scientific">Slackia isoflavoniconvertens</name>
    <dbReference type="NCBI Taxonomy" id="572010"/>
    <lineage>
        <taxon>Bacteria</taxon>
        <taxon>Bacillati</taxon>
        <taxon>Actinomycetota</taxon>
        <taxon>Coriobacteriia</taxon>
        <taxon>Eggerthellales</taxon>
        <taxon>Eggerthellaceae</taxon>
        <taxon>Slackia</taxon>
    </lineage>
</organism>
<protein>
    <recommendedName>
        <fullName evidence="7">Phosphatidylglycerol--prolipoprotein diacylglyceryl transferase</fullName>
        <ecNumber evidence="7">2.5.1.145</ecNumber>
    </recommendedName>
</protein>
<dbReference type="HAMAP" id="MF_01147">
    <property type="entry name" value="Lgt"/>
    <property type="match status" value="1"/>
</dbReference>
<dbReference type="PANTHER" id="PTHR30589:SF0">
    <property type="entry name" value="PHOSPHATIDYLGLYCEROL--PROLIPOPROTEIN DIACYLGLYCERYL TRANSFERASE"/>
    <property type="match status" value="1"/>
</dbReference>
<comment type="pathway">
    <text evidence="7">Protein modification; lipoprotein biosynthesis (diacylglyceryl transfer).</text>
</comment>
<comment type="function">
    <text evidence="7">Catalyzes the transfer of the diacylglyceryl group from phosphatidylglycerol to the sulfhydryl group of the N-terminal cysteine of a prolipoprotein, the first step in the formation of mature lipoproteins.</text>
</comment>
<feature type="transmembrane region" description="Helical" evidence="7">
    <location>
        <begin position="245"/>
        <end position="263"/>
    </location>
</feature>
<dbReference type="EC" id="2.5.1.145" evidence="7"/>
<dbReference type="NCBIfam" id="TIGR00544">
    <property type="entry name" value="lgt"/>
    <property type="match status" value="1"/>
</dbReference>
<dbReference type="InterPro" id="IPR001640">
    <property type="entry name" value="Lgt"/>
</dbReference>
<evidence type="ECO:0000256" key="5">
    <source>
        <dbReference type="ARBA" id="ARBA00022989"/>
    </source>
</evidence>
<reference evidence="8 9" key="1">
    <citation type="journal article" date="2018" name="Elife">
        <title>Discovery and characterization of a prevalent human gut bacterial enzyme sufficient for the inactivation of a family of plant toxins.</title>
        <authorList>
            <person name="Koppel N."/>
            <person name="Bisanz J.E."/>
            <person name="Pandelia M.E."/>
            <person name="Turnbaugh P.J."/>
            <person name="Balskus E.P."/>
        </authorList>
    </citation>
    <scope>NUCLEOTIDE SEQUENCE [LARGE SCALE GENOMIC DNA]</scope>
    <source>
        <strain evidence="8 9">OB21 GAM31</strain>
    </source>
</reference>
<comment type="catalytic activity">
    <reaction evidence="7">
        <text>L-cysteinyl-[prolipoprotein] + a 1,2-diacyl-sn-glycero-3-phospho-(1'-sn-glycerol) = an S-1,2-diacyl-sn-glyceryl-L-cysteinyl-[prolipoprotein] + sn-glycerol 1-phosphate + H(+)</text>
        <dbReference type="Rhea" id="RHEA:56712"/>
        <dbReference type="Rhea" id="RHEA-COMP:14679"/>
        <dbReference type="Rhea" id="RHEA-COMP:14680"/>
        <dbReference type="ChEBI" id="CHEBI:15378"/>
        <dbReference type="ChEBI" id="CHEBI:29950"/>
        <dbReference type="ChEBI" id="CHEBI:57685"/>
        <dbReference type="ChEBI" id="CHEBI:64716"/>
        <dbReference type="ChEBI" id="CHEBI:140658"/>
        <dbReference type="EC" id="2.5.1.145"/>
    </reaction>
</comment>